<dbReference type="InParanoid" id="Q0U857"/>
<feature type="compositionally biased region" description="Polar residues" evidence="1">
    <location>
        <begin position="286"/>
        <end position="297"/>
    </location>
</feature>
<dbReference type="GeneID" id="5979200"/>
<accession>Q0U857</accession>
<reference evidence="3" key="1">
    <citation type="journal article" date="2007" name="Plant Cell">
        <title>Dothideomycete-plant interactions illuminated by genome sequencing and EST analysis of the wheat pathogen Stagonospora nodorum.</title>
        <authorList>
            <person name="Hane J.K."/>
            <person name="Lowe R.G."/>
            <person name="Solomon P.S."/>
            <person name="Tan K.C."/>
            <person name="Schoch C.L."/>
            <person name="Spatafora J.W."/>
            <person name="Crous P.W."/>
            <person name="Kodira C."/>
            <person name="Birren B.W."/>
            <person name="Galagan J.E."/>
            <person name="Torriani S.F."/>
            <person name="McDonald B.A."/>
            <person name="Oliver R.P."/>
        </authorList>
    </citation>
    <scope>NUCLEOTIDE SEQUENCE [LARGE SCALE GENOMIC DNA]</scope>
    <source>
        <strain evidence="3">SN15 / ATCC MYA-4574 / FGSC 10173</strain>
    </source>
</reference>
<feature type="region of interest" description="Disordered" evidence="1">
    <location>
        <begin position="286"/>
        <end position="313"/>
    </location>
</feature>
<protein>
    <submittedName>
        <fullName evidence="2">Uncharacterized protein</fullName>
    </submittedName>
</protein>
<proteinExistence type="predicted"/>
<dbReference type="RefSeq" id="XP_001802290.1">
    <property type="nucleotide sequence ID" value="XM_001802238.1"/>
</dbReference>
<feature type="compositionally biased region" description="Polar residues" evidence="1">
    <location>
        <begin position="106"/>
        <end position="123"/>
    </location>
</feature>
<dbReference type="KEGG" id="pno:SNOG_12057"/>
<feature type="region of interest" description="Disordered" evidence="1">
    <location>
        <begin position="1"/>
        <end position="162"/>
    </location>
</feature>
<sequence>MRRSVSRNSPDCAKCARDVSAHVTRPIDNSTPYDQATPPPPPPNNIRTQTPRSSGGVKGLPATDVPRQTAACPHTPRPADHLVARDDLHYDNRKPGPSSGKEATLAPSSQNTQDSLKQNTSVPVTKPLSLFDTTKSDHLQDIVPERPTTPRYNKPQPARYRGVDNMPAITMTAPRLPMFPKAAPKPRPAKLDLAPLVVESVENPNIPRRQLSWSARHFPTPARPHQHLMSLTTRGSVLKPLNPRLRHRPSTTQLAPTVVLHPPALKKTSPVSLSMRQAPKHILALPSTSAPHHTSPLSQSAAAAQANTHIPAT</sequence>
<gene>
    <name evidence="2" type="ORF">SNOG_12057</name>
</gene>
<name>Q0U857_PHANO</name>
<evidence type="ECO:0000313" key="3">
    <source>
        <dbReference type="Proteomes" id="UP000001055"/>
    </source>
</evidence>
<dbReference type="EMBL" id="CH445345">
    <property type="protein sequence ID" value="EAT80469.2"/>
    <property type="molecule type" value="Genomic_DNA"/>
</dbReference>
<organism evidence="2 3">
    <name type="scientific">Phaeosphaeria nodorum (strain SN15 / ATCC MYA-4574 / FGSC 10173)</name>
    <name type="common">Glume blotch fungus</name>
    <name type="synonym">Parastagonospora nodorum</name>
    <dbReference type="NCBI Taxonomy" id="321614"/>
    <lineage>
        <taxon>Eukaryota</taxon>
        <taxon>Fungi</taxon>
        <taxon>Dikarya</taxon>
        <taxon>Ascomycota</taxon>
        <taxon>Pezizomycotina</taxon>
        <taxon>Dothideomycetes</taxon>
        <taxon>Pleosporomycetidae</taxon>
        <taxon>Pleosporales</taxon>
        <taxon>Pleosporineae</taxon>
        <taxon>Phaeosphaeriaceae</taxon>
        <taxon>Parastagonospora</taxon>
    </lineage>
</organism>
<feature type="compositionally biased region" description="Basic and acidic residues" evidence="1">
    <location>
        <begin position="134"/>
        <end position="144"/>
    </location>
</feature>
<feature type="compositionally biased region" description="Basic and acidic residues" evidence="1">
    <location>
        <begin position="77"/>
        <end position="94"/>
    </location>
</feature>
<dbReference type="Proteomes" id="UP000001055">
    <property type="component" value="Unassembled WGS sequence"/>
</dbReference>
<evidence type="ECO:0000256" key="1">
    <source>
        <dbReference type="SAM" id="MobiDB-lite"/>
    </source>
</evidence>
<dbReference type="HOGENOM" id="CLU_888798_0_0_1"/>
<evidence type="ECO:0000313" key="2">
    <source>
        <dbReference type="EMBL" id="EAT80469.2"/>
    </source>
</evidence>
<dbReference type="VEuPathDB" id="FungiDB:JI435_120570"/>
<dbReference type="AlphaFoldDB" id="Q0U857"/>